<dbReference type="WBParaSite" id="MBELARI_LOCUS19383">
    <property type="protein sequence ID" value="MBELARI_LOCUS19383"/>
    <property type="gene ID" value="MBELARI_LOCUS19383"/>
</dbReference>
<dbReference type="PROSITE" id="PS50216">
    <property type="entry name" value="DHHC"/>
    <property type="match status" value="1"/>
</dbReference>
<sequence>MNNSSPTPSQNSREDEIQELLNEFGKCLKIFRFDLAKDLVDEFRAKLGQTNCAINAKDNSWSLLMQSLAQIAVADRNYYQLSFLLPKMFFRKEDGLQRTYALIAEDLKNAAQNVAIGSVSEHLLSQCRHYVNARIQMIQLYILLANTADREWEELTRRAKIETEQTRRFSHPNLLALANLYQDEVDLLYLLLKLQCSIVDGNLVKSVTALKEVKDKFDKWLQPSEAAAANRAGFASWLFKGSNEKTAHKSRLITWLIQFKAHLLAKFTLYYCDSLGPYCNPTDLDTILTKQHIVANSPNYLTLCRDFVSKRSDIEYFYILMNRTERDEPFYGFHYVRTQNRFDQSQQVEPLKGLHEKFPIMLRLPIHYEPNSLPIPHRVDQYHDEIAQLIEGNGRKFFENTTLDKTFYCERLEEEIYAVAVLDGMKIREDVSVIAFLNELGLLVLVLLDQSMSWYSRIYMWVREYRQRNRVKGWMLTKSLNIMVIIQLIFLGYFQVMYLYAVCWQMLEHKQQAVFYICVFEGITILAFWSFMATIMTPVAKVPDKFRADAKTDGDLKANTPFNGKRYLPDQSTQDMMMQQMEILRTFCSERNICTMERDHFGERIRYCYECRLVKPDRAHHCSSCGFCVLKFDHHCPWINNCVHYGNYKSFLLYLSYSMTFLCWTTVTSLEAFVRYFVKAHWVDDLIAFLMIAVGILGCICFMYWPLGEMFNYHRGLVVLNETTCEQAKIPRIDGDPRADYNIGTLENLRQVFTIV</sequence>
<name>A0AAF3EYS9_9BILA</name>
<dbReference type="Pfam" id="PF09404">
    <property type="entry name" value="C12orf66_like"/>
    <property type="match status" value="1"/>
</dbReference>
<keyword evidence="2 5" id="KW-0812">Transmembrane</keyword>
<keyword evidence="7" id="KW-1185">Reference proteome</keyword>
<comment type="subcellular location">
    <subcellularLocation>
        <location evidence="1">Membrane</location>
        <topology evidence="1">Multi-pass membrane protein</topology>
    </subcellularLocation>
</comment>
<dbReference type="InterPro" id="IPR038060">
    <property type="entry name" value="C12orf66-like_central_sf"/>
</dbReference>
<dbReference type="SUPFAM" id="SSF160651">
    <property type="entry name" value="FLJ32549 C-terminal domain-like"/>
    <property type="match status" value="1"/>
</dbReference>
<dbReference type="GO" id="GO:0016020">
    <property type="term" value="C:membrane"/>
    <property type="evidence" value="ECO:0007669"/>
    <property type="project" value="UniProtKB-SubCell"/>
</dbReference>
<dbReference type="GO" id="GO:0061462">
    <property type="term" value="P:protein localization to lysosome"/>
    <property type="evidence" value="ECO:0007669"/>
    <property type="project" value="TreeGrafter"/>
</dbReference>
<evidence type="ECO:0000256" key="1">
    <source>
        <dbReference type="ARBA" id="ARBA00004141"/>
    </source>
</evidence>
<dbReference type="GO" id="GO:0034198">
    <property type="term" value="P:cellular response to amino acid starvation"/>
    <property type="evidence" value="ECO:0007669"/>
    <property type="project" value="TreeGrafter"/>
</dbReference>
<evidence type="ECO:0000259" key="6">
    <source>
        <dbReference type="Pfam" id="PF01529"/>
    </source>
</evidence>
<feature type="transmembrane region" description="Helical" evidence="5">
    <location>
        <begin position="480"/>
        <end position="501"/>
    </location>
</feature>
<keyword evidence="5" id="KW-0808">Transferase</keyword>
<protein>
    <recommendedName>
        <fullName evidence="5">Palmitoyltransferase</fullName>
        <ecNumber evidence="5">2.3.1.225</ecNumber>
    </recommendedName>
</protein>
<dbReference type="InterPro" id="IPR001594">
    <property type="entry name" value="Palmitoyltrfase_DHHC"/>
</dbReference>
<keyword evidence="4 5" id="KW-0472">Membrane</keyword>
<dbReference type="AlphaFoldDB" id="A0AAF3EYS9"/>
<dbReference type="PANTHER" id="PTHR31581">
    <property type="entry name" value="KICSTOR COMPLEX PROTEIN C12ORF66"/>
    <property type="match status" value="1"/>
</dbReference>
<evidence type="ECO:0000256" key="2">
    <source>
        <dbReference type="ARBA" id="ARBA00022692"/>
    </source>
</evidence>
<proteinExistence type="inferred from homology"/>
<evidence type="ECO:0000313" key="8">
    <source>
        <dbReference type="WBParaSite" id="MBELARI_LOCUS19383"/>
    </source>
</evidence>
<feature type="domain" description="Palmitoyltransferase DHHC" evidence="6">
    <location>
        <begin position="604"/>
        <end position="729"/>
    </location>
</feature>
<comment type="similarity">
    <text evidence="5">Belongs to the DHHC palmitoyltransferase family.</text>
</comment>
<dbReference type="Proteomes" id="UP000887575">
    <property type="component" value="Unassembled WGS sequence"/>
</dbReference>
<feature type="transmembrane region" description="Helical" evidence="5">
    <location>
        <begin position="651"/>
        <end position="674"/>
    </location>
</feature>
<dbReference type="SUPFAM" id="SSF158548">
    <property type="entry name" value="FLJ32549 domain-like"/>
    <property type="match status" value="1"/>
</dbReference>
<feature type="transmembrane region" description="Helical" evidence="5">
    <location>
        <begin position="513"/>
        <end position="537"/>
    </location>
</feature>
<feature type="transmembrane region" description="Helical" evidence="5">
    <location>
        <begin position="686"/>
        <end position="705"/>
    </location>
</feature>
<dbReference type="GO" id="GO:1904262">
    <property type="term" value="P:negative regulation of TORC1 signaling"/>
    <property type="evidence" value="ECO:0007669"/>
    <property type="project" value="TreeGrafter"/>
</dbReference>
<dbReference type="PANTHER" id="PTHR31581:SF1">
    <property type="entry name" value="KICSTOR SUBUNIT 2"/>
    <property type="match status" value="1"/>
</dbReference>
<keyword evidence="5" id="KW-0012">Acyltransferase</keyword>
<dbReference type="Gene3D" id="1.10.3450.30">
    <property type="match status" value="1"/>
</dbReference>
<accession>A0AAF3EYS9</accession>
<evidence type="ECO:0000256" key="3">
    <source>
        <dbReference type="ARBA" id="ARBA00022989"/>
    </source>
</evidence>
<evidence type="ECO:0000256" key="5">
    <source>
        <dbReference type="RuleBase" id="RU079119"/>
    </source>
</evidence>
<evidence type="ECO:0000256" key="4">
    <source>
        <dbReference type="ARBA" id="ARBA00023136"/>
    </source>
</evidence>
<dbReference type="Pfam" id="PF01529">
    <property type="entry name" value="DHHC"/>
    <property type="match status" value="1"/>
</dbReference>
<reference evidence="8" key="1">
    <citation type="submission" date="2024-02" db="UniProtKB">
        <authorList>
            <consortium name="WormBaseParasite"/>
        </authorList>
    </citation>
    <scope>IDENTIFICATION</scope>
</reference>
<dbReference type="EC" id="2.3.1.225" evidence="5"/>
<comment type="catalytic activity">
    <reaction evidence="5">
        <text>L-cysteinyl-[protein] + hexadecanoyl-CoA = S-hexadecanoyl-L-cysteinyl-[protein] + CoA</text>
        <dbReference type="Rhea" id="RHEA:36683"/>
        <dbReference type="Rhea" id="RHEA-COMP:10131"/>
        <dbReference type="Rhea" id="RHEA-COMP:11032"/>
        <dbReference type="ChEBI" id="CHEBI:29950"/>
        <dbReference type="ChEBI" id="CHEBI:57287"/>
        <dbReference type="ChEBI" id="CHEBI:57379"/>
        <dbReference type="ChEBI" id="CHEBI:74151"/>
        <dbReference type="EC" id="2.3.1.225"/>
    </reaction>
</comment>
<dbReference type="GO" id="GO:0019706">
    <property type="term" value="F:protein-cysteine S-palmitoyltransferase activity"/>
    <property type="evidence" value="ECO:0007669"/>
    <property type="project" value="UniProtKB-EC"/>
</dbReference>
<organism evidence="7 8">
    <name type="scientific">Mesorhabditis belari</name>
    <dbReference type="NCBI Taxonomy" id="2138241"/>
    <lineage>
        <taxon>Eukaryota</taxon>
        <taxon>Metazoa</taxon>
        <taxon>Ecdysozoa</taxon>
        <taxon>Nematoda</taxon>
        <taxon>Chromadorea</taxon>
        <taxon>Rhabditida</taxon>
        <taxon>Rhabditina</taxon>
        <taxon>Rhabditomorpha</taxon>
        <taxon>Rhabditoidea</taxon>
        <taxon>Rhabditidae</taxon>
        <taxon>Mesorhabditinae</taxon>
        <taxon>Mesorhabditis</taxon>
    </lineage>
</organism>
<evidence type="ECO:0000313" key="7">
    <source>
        <dbReference type="Proteomes" id="UP000887575"/>
    </source>
</evidence>
<keyword evidence="3 5" id="KW-1133">Transmembrane helix</keyword>
<comment type="domain">
    <text evidence="5">The DHHC domain is required for palmitoyltransferase activity.</text>
</comment>
<dbReference type="InterPro" id="IPR018544">
    <property type="entry name" value="KICS_2"/>
</dbReference>
<dbReference type="GO" id="GO:0042149">
    <property type="term" value="P:cellular response to glucose starvation"/>
    <property type="evidence" value="ECO:0007669"/>
    <property type="project" value="TreeGrafter"/>
</dbReference>